<gene>
    <name evidence="3" type="ORF">SAMN04487928_1662</name>
</gene>
<dbReference type="NCBIfam" id="NF033517">
    <property type="entry name" value="transpos_IS66"/>
    <property type="match status" value="1"/>
</dbReference>
<dbReference type="Proteomes" id="UP000182624">
    <property type="component" value="Unassembled WGS sequence"/>
</dbReference>
<reference evidence="4" key="1">
    <citation type="submission" date="2016-10" db="EMBL/GenBank/DDBJ databases">
        <authorList>
            <person name="Varghese N."/>
            <person name="Submissions S."/>
        </authorList>
    </citation>
    <scope>NUCLEOTIDE SEQUENCE [LARGE SCALE GENOMIC DNA]</scope>
    <source>
        <strain evidence="4">P18</strain>
    </source>
</reference>
<feature type="compositionally biased region" description="Basic residues" evidence="1">
    <location>
        <begin position="175"/>
        <end position="190"/>
    </location>
</feature>
<dbReference type="eggNOG" id="COG4467">
    <property type="taxonomic scope" value="Bacteria"/>
</dbReference>
<dbReference type="InterPro" id="IPR004291">
    <property type="entry name" value="Transposase_IS66_central"/>
</dbReference>
<feature type="domain" description="Transposase IS66 central" evidence="2">
    <location>
        <begin position="287"/>
        <end position="538"/>
    </location>
</feature>
<protein>
    <submittedName>
        <fullName evidence="3">Zinc-finger binding domain of transposase IS66</fullName>
    </submittedName>
</protein>
<feature type="compositionally biased region" description="Polar residues" evidence="1">
    <location>
        <begin position="148"/>
        <end position="162"/>
    </location>
</feature>
<keyword evidence="4" id="KW-1185">Reference proteome</keyword>
<evidence type="ECO:0000313" key="4">
    <source>
        <dbReference type="Proteomes" id="UP000182624"/>
    </source>
</evidence>
<sequence>MTLEQAYEYRRKENLQLQNENRKLQKKLDQLAVGTYTNEEKAQNIRTINRLTQENQHLKNQLERYKDLYHRQVIITENFDAKAMDSVFDQEDMAKELDEYKEKCAELQSRMDAILGTNSDASDSENSELRAQVEALKDALAKEKAKNNTDGTNSSLPTSQTPIGKKKVIPNSRVKSGKKRGGQPGHKKHTLAPLSESEITDREKHTLKNCPDCGSDDLTLIEKRTKDVIDYEVKLVKKRHYIYVYKCNSCGHVVHSPIPLSIKEPIQYGNALQAMCLALLDLGYVSINRVKKIVDGFLENRISISEGYISKLQKRASRALKQFMVDLKLECIKQKILHWDDTVIFVDTKRCCVRFYGNERIAMFVAHKKKDRKSLDEDGILAALGSDTTVVHDHVTVNYNKDFHFKNAECSGHLSRDMQKIVDYSDHPWAKELKNYLAGILHERNILVENGVESFGTRYYTIMEEIDRILKRADEQFSTSKGKYYESDERKLINRLRKYKKSNFLWIKDFSVPPTNNLAERSLRGIKVKQKVSGQYQDIKNAGFFADVKSYIDTCSRNDIPPFQALTRLMEGNPYTLKEILGGA</sequence>
<feature type="region of interest" description="Disordered" evidence="1">
    <location>
        <begin position="144"/>
        <end position="192"/>
    </location>
</feature>
<organism evidence="3 4">
    <name type="scientific">Butyrivibrio proteoclasticus</name>
    <dbReference type="NCBI Taxonomy" id="43305"/>
    <lineage>
        <taxon>Bacteria</taxon>
        <taxon>Bacillati</taxon>
        <taxon>Bacillota</taxon>
        <taxon>Clostridia</taxon>
        <taxon>Lachnospirales</taxon>
        <taxon>Lachnospiraceae</taxon>
        <taxon>Butyrivibrio</taxon>
    </lineage>
</organism>
<dbReference type="GO" id="GO:0008270">
    <property type="term" value="F:zinc ion binding"/>
    <property type="evidence" value="ECO:0007669"/>
    <property type="project" value="UniProtKB-KW"/>
</dbReference>
<keyword evidence="3" id="KW-0479">Metal-binding</keyword>
<keyword evidence="3" id="KW-0863">Zinc-finger</keyword>
<dbReference type="InterPro" id="IPR052344">
    <property type="entry name" value="Transposase-related"/>
</dbReference>
<name>A0A1I5YZI5_9FIRM</name>
<dbReference type="PANTHER" id="PTHR33678">
    <property type="entry name" value="BLL1576 PROTEIN"/>
    <property type="match status" value="1"/>
</dbReference>
<accession>A0A1I5YZI5</accession>
<dbReference type="RefSeq" id="WP_074892230.1">
    <property type="nucleotide sequence ID" value="NZ_FOXO01000066.1"/>
</dbReference>
<dbReference type="EMBL" id="FOXO01000066">
    <property type="protein sequence ID" value="SFQ49530.1"/>
    <property type="molecule type" value="Genomic_DNA"/>
</dbReference>
<evidence type="ECO:0000256" key="1">
    <source>
        <dbReference type="SAM" id="MobiDB-lite"/>
    </source>
</evidence>
<proteinExistence type="predicted"/>
<evidence type="ECO:0000259" key="2">
    <source>
        <dbReference type="Pfam" id="PF03050"/>
    </source>
</evidence>
<dbReference type="OrthoDB" id="2004935at2"/>
<dbReference type="PANTHER" id="PTHR33678:SF2">
    <property type="match status" value="1"/>
</dbReference>
<evidence type="ECO:0000313" key="3">
    <source>
        <dbReference type="EMBL" id="SFQ49530.1"/>
    </source>
</evidence>
<dbReference type="Pfam" id="PF03050">
    <property type="entry name" value="DDE_Tnp_IS66"/>
    <property type="match status" value="1"/>
</dbReference>
<keyword evidence="3" id="KW-0862">Zinc</keyword>
<dbReference type="AlphaFoldDB" id="A0A1I5YZI5"/>